<feature type="transmembrane region" description="Helical" evidence="7">
    <location>
        <begin position="12"/>
        <end position="39"/>
    </location>
</feature>
<keyword evidence="5 7" id="KW-1133">Transmembrane helix</keyword>
<comment type="subcellular location">
    <subcellularLocation>
        <location evidence="1">Membrane</location>
        <topology evidence="1">Multi-pass membrane protein</topology>
    </subcellularLocation>
</comment>
<feature type="transmembrane region" description="Helical" evidence="7">
    <location>
        <begin position="114"/>
        <end position="133"/>
    </location>
</feature>
<dbReference type="InterPro" id="IPR036837">
    <property type="entry name" value="Cation_efflux_CTD_sf"/>
</dbReference>
<dbReference type="SUPFAM" id="SSF161111">
    <property type="entry name" value="Cation efflux protein transmembrane domain-like"/>
    <property type="match status" value="1"/>
</dbReference>
<dbReference type="PANTHER" id="PTHR43840">
    <property type="entry name" value="MITOCHONDRIAL METAL TRANSPORTER 1-RELATED"/>
    <property type="match status" value="1"/>
</dbReference>
<evidence type="ECO:0000259" key="9">
    <source>
        <dbReference type="Pfam" id="PF16916"/>
    </source>
</evidence>
<evidence type="ECO:0000259" key="8">
    <source>
        <dbReference type="Pfam" id="PF01545"/>
    </source>
</evidence>
<dbReference type="GO" id="GO:0016020">
    <property type="term" value="C:membrane"/>
    <property type="evidence" value="ECO:0007669"/>
    <property type="project" value="UniProtKB-SubCell"/>
</dbReference>
<dbReference type="InterPro" id="IPR050291">
    <property type="entry name" value="CDF_Transporter"/>
</dbReference>
<dbReference type="Gene3D" id="3.30.70.1350">
    <property type="entry name" value="Cation efflux protein, cytoplasmic domain"/>
    <property type="match status" value="1"/>
</dbReference>
<dbReference type="InterPro" id="IPR027470">
    <property type="entry name" value="Cation_efflux_CTD"/>
</dbReference>
<feature type="domain" description="Cation efflux protein cytoplasmic" evidence="9">
    <location>
        <begin position="211"/>
        <end position="281"/>
    </location>
</feature>
<dbReference type="PANTHER" id="PTHR43840:SF50">
    <property type="entry name" value="MANGANESE EFFLUX SYSTEM PROTEIN MNES"/>
    <property type="match status" value="1"/>
</dbReference>
<evidence type="ECO:0000256" key="2">
    <source>
        <dbReference type="ARBA" id="ARBA00008114"/>
    </source>
</evidence>
<feature type="transmembrane region" description="Helical" evidence="7">
    <location>
        <begin position="45"/>
        <end position="62"/>
    </location>
</feature>
<comment type="similarity">
    <text evidence="2">Belongs to the cation diffusion facilitator (CDF) transporter (TC 2.A.4) family.</text>
</comment>
<name>A0A7C9NBZ4_9BACT</name>
<sequence length="365" mass="39447">MDRERQIVKGSLIGIAGNMVLVAFKLVVGFASHSIAIVLDGVNNATDALSSIITIVGTKLSLRQPDRKHPFGYGRIEYLTSVVIAVVILVAGLVSLRESVMKIVDPGEPSYSAVTIAVIVVAIIGKIVLGICFKRYGERTNSEALIASGIDSNYDAVLSAGTLVVAVVQNVWDVNIDGIVGVVISLVVCKAGVDVLRDALGPIIGLPESSKLVDQIEDFARSFPLVLGVHDVVLDDFGPRETLGLLTVEVPDNLTARQIHGITRAIAEGLKEKFGILAAVAIYAKNTTDAFEPMRALLRKTVAEDPSILSAHGFYVDDQEKCCYFDLVVDFKTDEQAVRNRVVDAMSEAYPGFDFNVQLERDYER</sequence>
<keyword evidence="4 7" id="KW-0812">Transmembrane</keyword>
<dbReference type="AlphaFoldDB" id="A0A7C9NBZ4"/>
<reference evidence="10" key="1">
    <citation type="submission" date="2018-08" db="EMBL/GenBank/DDBJ databases">
        <title>Murine metabolic-syndrome-specific gut microbial biobank.</title>
        <authorList>
            <person name="Liu C."/>
        </authorList>
    </citation>
    <scope>NUCLEOTIDE SEQUENCE [LARGE SCALE GENOMIC DNA]</scope>
    <source>
        <strain evidence="10">Z82</strain>
    </source>
</reference>
<evidence type="ECO:0000256" key="5">
    <source>
        <dbReference type="ARBA" id="ARBA00022989"/>
    </source>
</evidence>
<dbReference type="InterPro" id="IPR058533">
    <property type="entry name" value="Cation_efflux_TM"/>
</dbReference>
<dbReference type="InterPro" id="IPR002524">
    <property type="entry name" value="Cation_efflux"/>
</dbReference>
<comment type="caution">
    <text evidence="10">The sequence shown here is derived from an EMBL/GenBank/DDBJ whole genome shotgun (WGS) entry which is preliminary data.</text>
</comment>
<feature type="transmembrane region" description="Helical" evidence="7">
    <location>
        <begin position="74"/>
        <end position="94"/>
    </location>
</feature>
<evidence type="ECO:0000313" key="10">
    <source>
        <dbReference type="EMBL" id="NBI34108.1"/>
    </source>
</evidence>
<dbReference type="EMBL" id="QWKH01000015">
    <property type="protein sequence ID" value="NBI34108.1"/>
    <property type="molecule type" value="Genomic_DNA"/>
</dbReference>
<evidence type="ECO:0000256" key="7">
    <source>
        <dbReference type="SAM" id="Phobius"/>
    </source>
</evidence>
<keyword evidence="3" id="KW-0813">Transport</keyword>
<evidence type="ECO:0000256" key="1">
    <source>
        <dbReference type="ARBA" id="ARBA00004141"/>
    </source>
</evidence>
<accession>A0A7C9NBZ4</accession>
<proteinExistence type="inferred from homology"/>
<organism evidence="10">
    <name type="scientific">Muribaculaceae bacterium Z82</name>
    <dbReference type="NCBI Taxonomy" id="2304548"/>
    <lineage>
        <taxon>Bacteria</taxon>
        <taxon>Pseudomonadati</taxon>
        <taxon>Bacteroidota</taxon>
        <taxon>Bacteroidia</taxon>
        <taxon>Bacteroidales</taxon>
        <taxon>Muribaculaceae</taxon>
    </lineage>
</organism>
<feature type="domain" description="Cation efflux protein transmembrane" evidence="8">
    <location>
        <begin position="12"/>
        <end position="200"/>
    </location>
</feature>
<evidence type="ECO:0000256" key="3">
    <source>
        <dbReference type="ARBA" id="ARBA00022448"/>
    </source>
</evidence>
<dbReference type="Gene3D" id="1.20.1510.10">
    <property type="entry name" value="Cation efflux protein transmembrane domain"/>
    <property type="match status" value="1"/>
</dbReference>
<dbReference type="NCBIfam" id="TIGR01297">
    <property type="entry name" value="CDF"/>
    <property type="match status" value="1"/>
</dbReference>
<dbReference type="InterPro" id="IPR027469">
    <property type="entry name" value="Cation_efflux_TMD_sf"/>
</dbReference>
<evidence type="ECO:0000256" key="4">
    <source>
        <dbReference type="ARBA" id="ARBA00022692"/>
    </source>
</evidence>
<protein>
    <submittedName>
        <fullName evidence="10">Cation transporter</fullName>
    </submittedName>
</protein>
<dbReference type="SUPFAM" id="SSF160240">
    <property type="entry name" value="Cation efflux protein cytoplasmic domain-like"/>
    <property type="match status" value="1"/>
</dbReference>
<dbReference type="Pfam" id="PF01545">
    <property type="entry name" value="Cation_efflux"/>
    <property type="match status" value="1"/>
</dbReference>
<evidence type="ECO:0000256" key="6">
    <source>
        <dbReference type="ARBA" id="ARBA00023136"/>
    </source>
</evidence>
<dbReference type="FunFam" id="1.20.1510.10:FF:000006">
    <property type="entry name" value="Divalent cation efflux transporter"/>
    <property type="match status" value="1"/>
</dbReference>
<gene>
    <name evidence="10" type="ORF">D1639_03490</name>
</gene>
<keyword evidence="6 7" id="KW-0472">Membrane</keyword>
<dbReference type="GO" id="GO:0008324">
    <property type="term" value="F:monoatomic cation transmembrane transporter activity"/>
    <property type="evidence" value="ECO:0007669"/>
    <property type="project" value="InterPro"/>
</dbReference>
<dbReference type="Pfam" id="PF16916">
    <property type="entry name" value="ZT_dimer"/>
    <property type="match status" value="1"/>
</dbReference>